<feature type="compositionally biased region" description="Polar residues" evidence="1">
    <location>
        <begin position="71"/>
        <end position="81"/>
    </location>
</feature>
<feature type="compositionally biased region" description="Polar residues" evidence="1">
    <location>
        <begin position="30"/>
        <end position="44"/>
    </location>
</feature>
<evidence type="ECO:0000256" key="1">
    <source>
        <dbReference type="SAM" id="MobiDB-lite"/>
    </source>
</evidence>
<gene>
    <name evidence="2" type="ORF">B0T25DRAFT_208526</name>
</gene>
<dbReference type="AlphaFoldDB" id="A0AAJ0HIQ7"/>
<evidence type="ECO:0000313" key="2">
    <source>
        <dbReference type="EMBL" id="KAK3353339.1"/>
    </source>
</evidence>
<comment type="caution">
    <text evidence="2">The sequence shown here is derived from an EMBL/GenBank/DDBJ whole genome shotgun (WGS) entry which is preliminary data.</text>
</comment>
<sequence length="95" mass="10645">MPLVPPQPILSSVVLTVQGLLSANDIARTTTDLPWQSPPQNAHHYSNPHHNARKPCQTPAPRETLDPLATKQRQQPQVTSSSHRHMPYFCRIAHT</sequence>
<accession>A0AAJ0HIQ7</accession>
<reference evidence="2" key="1">
    <citation type="journal article" date="2023" name="Mol. Phylogenet. Evol.">
        <title>Genome-scale phylogeny and comparative genomics of the fungal order Sordariales.</title>
        <authorList>
            <person name="Hensen N."/>
            <person name="Bonometti L."/>
            <person name="Westerberg I."/>
            <person name="Brannstrom I.O."/>
            <person name="Guillou S."/>
            <person name="Cros-Aarteil S."/>
            <person name="Calhoun S."/>
            <person name="Haridas S."/>
            <person name="Kuo A."/>
            <person name="Mondo S."/>
            <person name="Pangilinan J."/>
            <person name="Riley R."/>
            <person name="LaButti K."/>
            <person name="Andreopoulos B."/>
            <person name="Lipzen A."/>
            <person name="Chen C."/>
            <person name="Yan M."/>
            <person name="Daum C."/>
            <person name="Ng V."/>
            <person name="Clum A."/>
            <person name="Steindorff A."/>
            <person name="Ohm R.A."/>
            <person name="Martin F."/>
            <person name="Silar P."/>
            <person name="Natvig D.O."/>
            <person name="Lalanne C."/>
            <person name="Gautier V."/>
            <person name="Ament-Velasquez S.L."/>
            <person name="Kruys A."/>
            <person name="Hutchinson M.I."/>
            <person name="Powell A.J."/>
            <person name="Barry K."/>
            <person name="Miller A.N."/>
            <person name="Grigoriev I.V."/>
            <person name="Debuchy R."/>
            <person name="Gladieux P."/>
            <person name="Hiltunen Thoren M."/>
            <person name="Johannesson H."/>
        </authorList>
    </citation>
    <scope>NUCLEOTIDE SEQUENCE</scope>
    <source>
        <strain evidence="2">CBS 955.72</strain>
    </source>
</reference>
<organism evidence="2 3">
    <name type="scientific">Lasiosphaeria hispida</name>
    <dbReference type="NCBI Taxonomy" id="260671"/>
    <lineage>
        <taxon>Eukaryota</taxon>
        <taxon>Fungi</taxon>
        <taxon>Dikarya</taxon>
        <taxon>Ascomycota</taxon>
        <taxon>Pezizomycotina</taxon>
        <taxon>Sordariomycetes</taxon>
        <taxon>Sordariomycetidae</taxon>
        <taxon>Sordariales</taxon>
        <taxon>Lasiosphaeriaceae</taxon>
        <taxon>Lasiosphaeria</taxon>
    </lineage>
</organism>
<protein>
    <submittedName>
        <fullName evidence="2">Uncharacterized protein</fullName>
    </submittedName>
</protein>
<name>A0AAJ0HIQ7_9PEZI</name>
<feature type="region of interest" description="Disordered" evidence="1">
    <location>
        <begin position="30"/>
        <end position="86"/>
    </location>
</feature>
<reference evidence="2" key="2">
    <citation type="submission" date="2023-06" db="EMBL/GenBank/DDBJ databases">
        <authorList>
            <consortium name="Lawrence Berkeley National Laboratory"/>
            <person name="Haridas S."/>
            <person name="Hensen N."/>
            <person name="Bonometti L."/>
            <person name="Westerberg I."/>
            <person name="Brannstrom I.O."/>
            <person name="Guillou S."/>
            <person name="Cros-Aarteil S."/>
            <person name="Calhoun S."/>
            <person name="Kuo A."/>
            <person name="Mondo S."/>
            <person name="Pangilinan J."/>
            <person name="Riley R."/>
            <person name="Labutti K."/>
            <person name="Andreopoulos B."/>
            <person name="Lipzen A."/>
            <person name="Chen C."/>
            <person name="Yanf M."/>
            <person name="Daum C."/>
            <person name="Ng V."/>
            <person name="Clum A."/>
            <person name="Steindorff A."/>
            <person name="Ohm R."/>
            <person name="Martin F."/>
            <person name="Silar P."/>
            <person name="Natvig D."/>
            <person name="Lalanne C."/>
            <person name="Gautier V."/>
            <person name="Ament-Velasquez S.L."/>
            <person name="Kruys A."/>
            <person name="Hutchinson M.I."/>
            <person name="Powell A.J."/>
            <person name="Barry K."/>
            <person name="Miller A.N."/>
            <person name="Grigoriev I.V."/>
            <person name="Debuchy R."/>
            <person name="Gladieux P."/>
            <person name="Thoren M.H."/>
            <person name="Johannesson H."/>
        </authorList>
    </citation>
    <scope>NUCLEOTIDE SEQUENCE</scope>
    <source>
        <strain evidence="2">CBS 955.72</strain>
    </source>
</reference>
<keyword evidence="3" id="KW-1185">Reference proteome</keyword>
<evidence type="ECO:0000313" key="3">
    <source>
        <dbReference type="Proteomes" id="UP001275084"/>
    </source>
</evidence>
<dbReference type="EMBL" id="JAUIQD010000004">
    <property type="protein sequence ID" value="KAK3353339.1"/>
    <property type="molecule type" value="Genomic_DNA"/>
</dbReference>
<proteinExistence type="predicted"/>
<dbReference type="Proteomes" id="UP001275084">
    <property type="component" value="Unassembled WGS sequence"/>
</dbReference>